<feature type="compositionally biased region" description="Basic and acidic residues" evidence="2">
    <location>
        <begin position="261"/>
        <end position="290"/>
    </location>
</feature>
<evidence type="ECO:0000256" key="2">
    <source>
        <dbReference type="SAM" id="MobiDB-lite"/>
    </source>
</evidence>
<protein>
    <submittedName>
        <fullName evidence="3">Uncharacterized protein</fullName>
    </submittedName>
</protein>
<feature type="non-terminal residue" evidence="3">
    <location>
        <position position="520"/>
    </location>
</feature>
<feature type="compositionally biased region" description="Polar residues" evidence="2">
    <location>
        <begin position="291"/>
        <end position="303"/>
    </location>
</feature>
<accession>A0A8B6DDM9</accession>
<dbReference type="EMBL" id="UYJE01003246">
    <property type="protein sequence ID" value="VDI17677.1"/>
    <property type="molecule type" value="Genomic_DNA"/>
</dbReference>
<organism evidence="3 4">
    <name type="scientific">Mytilus galloprovincialis</name>
    <name type="common">Mediterranean mussel</name>
    <dbReference type="NCBI Taxonomy" id="29158"/>
    <lineage>
        <taxon>Eukaryota</taxon>
        <taxon>Metazoa</taxon>
        <taxon>Spiralia</taxon>
        <taxon>Lophotrochozoa</taxon>
        <taxon>Mollusca</taxon>
        <taxon>Bivalvia</taxon>
        <taxon>Autobranchia</taxon>
        <taxon>Pteriomorphia</taxon>
        <taxon>Mytilida</taxon>
        <taxon>Mytiloidea</taxon>
        <taxon>Mytilidae</taxon>
        <taxon>Mytilinae</taxon>
        <taxon>Mytilus</taxon>
    </lineage>
</organism>
<evidence type="ECO:0000256" key="1">
    <source>
        <dbReference type="SAM" id="Coils"/>
    </source>
</evidence>
<name>A0A8B6DDM9_MYTGA</name>
<comment type="caution">
    <text evidence="3">The sequence shown here is derived from an EMBL/GenBank/DDBJ whole genome shotgun (WGS) entry which is preliminary data.</text>
</comment>
<keyword evidence="4" id="KW-1185">Reference proteome</keyword>
<dbReference type="AlphaFoldDB" id="A0A8B6DDM9"/>
<evidence type="ECO:0000313" key="3">
    <source>
        <dbReference type="EMBL" id="VDI17677.1"/>
    </source>
</evidence>
<feature type="compositionally biased region" description="Basic and acidic residues" evidence="2">
    <location>
        <begin position="305"/>
        <end position="317"/>
    </location>
</feature>
<keyword evidence="1" id="KW-0175">Coiled coil</keyword>
<dbReference type="Proteomes" id="UP000596742">
    <property type="component" value="Unassembled WGS sequence"/>
</dbReference>
<proteinExistence type="predicted"/>
<sequence length="520" mass="61390">QFAVVNCIFAKELNDGCNTKQLSAEYSSISDEYSSTFDEHSSTSDEYLSTEDVNEMEFRSEPDTHSQKETSEVFQLETKEPLIKPFCELCDYKDKIMKALYEQIDIYVKINKRNTINLQAEKRMLADLQAEKRKLADLQAEKRKLEGLLIHSQPNDDFMIREPEVMKTLSKDRRKIRNVRLELSDMFDSSSKKTLCECSHCYEMEVIIIQLDRRLCEIRRRIIEAKGQSFFMYDIRVNKAFEDLLKITDQNTSITSIEEKGRMKDKELKSDRSSQDSKLISDVDVRDPETKSNQTLMESQASQGRRPELDQTEEKSDLSLRISEIRREYASNYYTKTDEQKGLGIIVRGERSRYVRHDIDHDTTHLEEFFDEIGFIVKRTEEINLRHYLKYMTDGQFYCVFIVFCGDHGDKGYNEYLIEQLLLQRDKGIPLIIMSDFTVDFPDIRENNEDIEILIVNRIRQRIRGSYRHPKYKNIFDDFMKVTRSNRLADIIDILTRINSLYDYPVITFQSTLRKKLSFL</sequence>
<feature type="region of interest" description="Disordered" evidence="2">
    <location>
        <begin position="261"/>
        <end position="317"/>
    </location>
</feature>
<dbReference type="OrthoDB" id="10557589at2759"/>
<reference evidence="3" key="1">
    <citation type="submission" date="2018-11" db="EMBL/GenBank/DDBJ databases">
        <authorList>
            <person name="Alioto T."/>
            <person name="Alioto T."/>
        </authorList>
    </citation>
    <scope>NUCLEOTIDE SEQUENCE</scope>
</reference>
<evidence type="ECO:0000313" key="4">
    <source>
        <dbReference type="Proteomes" id="UP000596742"/>
    </source>
</evidence>
<feature type="coiled-coil region" evidence="1">
    <location>
        <begin position="111"/>
        <end position="148"/>
    </location>
</feature>
<gene>
    <name evidence="3" type="ORF">MGAL_10B078845</name>
</gene>